<proteinExistence type="inferred from homology"/>
<feature type="transmembrane region" description="Helical" evidence="6">
    <location>
        <begin position="9"/>
        <end position="27"/>
    </location>
</feature>
<dbReference type="OrthoDB" id="5298283at2"/>
<feature type="transmembrane region" description="Helical" evidence="6">
    <location>
        <begin position="63"/>
        <end position="86"/>
    </location>
</feature>
<comment type="caution">
    <text evidence="7">The sequence shown here is derived from an EMBL/GenBank/DDBJ whole genome shotgun (WGS) entry which is preliminary data.</text>
</comment>
<dbReference type="RefSeq" id="WP_147704877.1">
    <property type="nucleotide sequence ID" value="NZ_VDUY01000005.1"/>
</dbReference>
<keyword evidence="4 6" id="KW-1133">Transmembrane helix</keyword>
<dbReference type="Proteomes" id="UP000321548">
    <property type="component" value="Unassembled WGS sequence"/>
</dbReference>
<dbReference type="EMBL" id="VDUY01000005">
    <property type="protein sequence ID" value="TXL64628.1"/>
    <property type="molecule type" value="Genomic_DNA"/>
</dbReference>
<feature type="transmembrane region" description="Helical" evidence="6">
    <location>
        <begin position="312"/>
        <end position="342"/>
    </location>
</feature>
<dbReference type="GO" id="GO:0016020">
    <property type="term" value="C:membrane"/>
    <property type="evidence" value="ECO:0007669"/>
    <property type="project" value="UniProtKB-SubCell"/>
</dbReference>
<evidence type="ECO:0000256" key="6">
    <source>
        <dbReference type="SAM" id="Phobius"/>
    </source>
</evidence>
<comment type="similarity">
    <text evidence="2">Belongs to the autoinducer-2 exporter (AI-2E) (TC 2.A.86) family.</text>
</comment>
<name>A0A5C8NU00_9BURK</name>
<sequence>MQDRFTEKLSNRLVLGLLLGGLLLLTWSVVRPFVVPMVWAAILAYVTWPMLERMRRLFRGRRTLAAAAMTLLLALAFVLPAVWLALLLRTEMANAYAAVAGLLAKGPYKLPDFIAGIPLLGSWLQETLDGLTRDPSGIRAQLAHWVEASAAESLKVIGGVGRNVAKLAFALVTVFFFYRDGERVLAQAQLVLHRFLGARVDPYLSAVGSMTTAVVWGLVATALAQGVVAGLGYWWFGVAAPVMMGAITAAVALIPFGTPFVWGSVGAWLIADGRLFDGIGLLLWGGLVVSWVDNLVRPLVISNATRIPFLLVMFGVLGGLAAFGLVGLFLGPVILAVVMAVWREWIEESVKAD</sequence>
<dbReference type="AlphaFoldDB" id="A0A5C8NU00"/>
<feature type="transmembrane region" description="Helical" evidence="6">
    <location>
        <begin position="242"/>
        <end position="263"/>
    </location>
</feature>
<feature type="transmembrane region" description="Helical" evidence="6">
    <location>
        <begin position="275"/>
        <end position="292"/>
    </location>
</feature>
<protein>
    <submittedName>
        <fullName evidence="7">AI-2E family transporter</fullName>
    </submittedName>
</protein>
<dbReference type="InterPro" id="IPR002549">
    <property type="entry name" value="AI-2E-like"/>
</dbReference>
<accession>A0A5C8NU00</accession>
<evidence type="ECO:0000313" key="8">
    <source>
        <dbReference type="Proteomes" id="UP000321548"/>
    </source>
</evidence>
<comment type="subcellular location">
    <subcellularLocation>
        <location evidence="1">Membrane</location>
        <topology evidence="1">Multi-pass membrane protein</topology>
    </subcellularLocation>
</comment>
<evidence type="ECO:0000256" key="3">
    <source>
        <dbReference type="ARBA" id="ARBA00022692"/>
    </source>
</evidence>
<evidence type="ECO:0000313" key="7">
    <source>
        <dbReference type="EMBL" id="TXL64628.1"/>
    </source>
</evidence>
<keyword evidence="5 6" id="KW-0472">Membrane</keyword>
<feature type="transmembrane region" description="Helical" evidence="6">
    <location>
        <begin position="160"/>
        <end position="178"/>
    </location>
</feature>
<feature type="transmembrane region" description="Helical" evidence="6">
    <location>
        <begin position="33"/>
        <end position="51"/>
    </location>
</feature>
<dbReference type="Pfam" id="PF01594">
    <property type="entry name" value="AI-2E_transport"/>
    <property type="match status" value="1"/>
</dbReference>
<organism evidence="7 8">
    <name type="scientific">Zeimonas arvi</name>
    <dbReference type="NCBI Taxonomy" id="2498847"/>
    <lineage>
        <taxon>Bacteria</taxon>
        <taxon>Pseudomonadati</taxon>
        <taxon>Pseudomonadota</taxon>
        <taxon>Betaproteobacteria</taxon>
        <taxon>Burkholderiales</taxon>
        <taxon>Burkholderiaceae</taxon>
        <taxon>Zeimonas</taxon>
    </lineage>
</organism>
<evidence type="ECO:0000256" key="1">
    <source>
        <dbReference type="ARBA" id="ARBA00004141"/>
    </source>
</evidence>
<evidence type="ECO:0000256" key="5">
    <source>
        <dbReference type="ARBA" id="ARBA00023136"/>
    </source>
</evidence>
<evidence type="ECO:0000256" key="2">
    <source>
        <dbReference type="ARBA" id="ARBA00009773"/>
    </source>
</evidence>
<dbReference type="PANTHER" id="PTHR21716:SF4">
    <property type="entry name" value="TRANSMEMBRANE PROTEIN 245"/>
    <property type="match status" value="1"/>
</dbReference>
<reference evidence="7 8" key="1">
    <citation type="submission" date="2019-06" db="EMBL/GenBank/DDBJ databases">
        <title>Quisquiliibacterium sp. nov., isolated from a maize field.</title>
        <authorList>
            <person name="Lin S.-Y."/>
            <person name="Tsai C.-F."/>
            <person name="Young C.-C."/>
        </authorList>
    </citation>
    <scope>NUCLEOTIDE SEQUENCE [LARGE SCALE GENOMIC DNA]</scope>
    <source>
        <strain evidence="7 8">CC-CFT501</strain>
    </source>
</reference>
<evidence type="ECO:0000256" key="4">
    <source>
        <dbReference type="ARBA" id="ARBA00022989"/>
    </source>
</evidence>
<keyword evidence="3 6" id="KW-0812">Transmembrane</keyword>
<keyword evidence="8" id="KW-1185">Reference proteome</keyword>
<dbReference type="PANTHER" id="PTHR21716">
    <property type="entry name" value="TRANSMEMBRANE PROTEIN"/>
    <property type="match status" value="1"/>
</dbReference>
<feature type="transmembrane region" description="Helical" evidence="6">
    <location>
        <begin position="213"/>
        <end position="236"/>
    </location>
</feature>
<gene>
    <name evidence="7" type="ORF">FHP08_12825</name>
</gene>